<dbReference type="RefSeq" id="WP_011368052.1">
    <property type="nucleotide sequence ID" value="NC_007519.1"/>
</dbReference>
<evidence type="ECO:0000256" key="2">
    <source>
        <dbReference type="ARBA" id="ARBA00006555"/>
    </source>
</evidence>
<dbReference type="NCBIfam" id="TIGR01352">
    <property type="entry name" value="tonB_Cterm"/>
    <property type="match status" value="1"/>
</dbReference>
<evidence type="ECO:0000256" key="9">
    <source>
        <dbReference type="ARBA" id="ARBA00023136"/>
    </source>
</evidence>
<dbReference type="Gene3D" id="3.30.1150.10">
    <property type="match status" value="1"/>
</dbReference>
<proteinExistence type="inferred from homology"/>
<dbReference type="InterPro" id="IPR006260">
    <property type="entry name" value="TonB/TolA_C"/>
</dbReference>
<sequence length="219" mass="23684">MIVRPIRHTGRLIAGAAGAVFMVGLLHVGILQLNRGGETTHPEEIHGAIRLAQQTDEPPVPEERAKTIKETPPPEKLPRTFSSKQTSRPQRPAMTQAPSFSAELHPSVKGGMVMPALSVAGATFTLAEVDTPPRVVRTVPLKYPLVAKRSNIEGYVIVNMLVTAEGNPEQLSIQAASPAGIFEESALEAARQSRFTPGKLNGQAVDTWVQQPFEFKVTQ</sequence>
<evidence type="ECO:0000256" key="10">
    <source>
        <dbReference type="SAM" id="MobiDB-lite"/>
    </source>
</evidence>
<evidence type="ECO:0000313" key="13">
    <source>
        <dbReference type="EMBL" id="ABB38953.1"/>
    </source>
</evidence>
<evidence type="ECO:0000256" key="7">
    <source>
        <dbReference type="ARBA" id="ARBA00022927"/>
    </source>
</evidence>
<evidence type="ECO:0000256" key="3">
    <source>
        <dbReference type="ARBA" id="ARBA00022448"/>
    </source>
</evidence>
<reference evidence="13 14" key="1">
    <citation type="journal article" date="2011" name="J. Bacteriol.">
        <title>Complete genome sequence and updated annotation of Desulfovibrio alaskensis G20.</title>
        <authorList>
            <person name="Hauser L.J."/>
            <person name="Land M.L."/>
            <person name="Brown S.D."/>
            <person name="Larimer F."/>
            <person name="Keller K.L."/>
            <person name="Rapp-Giles B.J."/>
            <person name="Price M.N."/>
            <person name="Lin M."/>
            <person name="Bruce D.C."/>
            <person name="Detter J.C."/>
            <person name="Tapia R."/>
            <person name="Han C.S."/>
            <person name="Goodwin L.A."/>
            <person name="Cheng J.F."/>
            <person name="Pitluck S."/>
            <person name="Copeland A."/>
            <person name="Lucas S."/>
            <person name="Nolan M."/>
            <person name="Lapidus A.L."/>
            <person name="Palumbo A.V."/>
            <person name="Wall J.D."/>
        </authorList>
    </citation>
    <scope>NUCLEOTIDE SEQUENCE [LARGE SCALE GENOMIC DNA]</scope>
    <source>
        <strain evidence="14">ATCC BAA 1058 / DSM 17464 / G20</strain>
    </source>
</reference>
<evidence type="ECO:0000256" key="8">
    <source>
        <dbReference type="ARBA" id="ARBA00022989"/>
    </source>
</evidence>
<organism evidence="13 14">
    <name type="scientific">Oleidesulfovibrio alaskensis (strain ATCC BAA-1058 / DSM 17464 / G20)</name>
    <name type="common">Desulfovibrio alaskensis</name>
    <dbReference type="NCBI Taxonomy" id="207559"/>
    <lineage>
        <taxon>Bacteria</taxon>
        <taxon>Pseudomonadati</taxon>
        <taxon>Thermodesulfobacteriota</taxon>
        <taxon>Desulfovibrionia</taxon>
        <taxon>Desulfovibrionales</taxon>
        <taxon>Desulfovibrionaceae</taxon>
        <taxon>Oleidesulfovibrio</taxon>
    </lineage>
</organism>
<dbReference type="GO" id="GO:0098797">
    <property type="term" value="C:plasma membrane protein complex"/>
    <property type="evidence" value="ECO:0007669"/>
    <property type="project" value="TreeGrafter"/>
</dbReference>
<evidence type="ECO:0000256" key="5">
    <source>
        <dbReference type="ARBA" id="ARBA00022519"/>
    </source>
</evidence>
<dbReference type="PROSITE" id="PS52015">
    <property type="entry name" value="TONB_CTD"/>
    <property type="match status" value="1"/>
</dbReference>
<evidence type="ECO:0000256" key="4">
    <source>
        <dbReference type="ARBA" id="ARBA00022475"/>
    </source>
</evidence>
<dbReference type="GO" id="GO:0031992">
    <property type="term" value="F:energy transducer activity"/>
    <property type="evidence" value="ECO:0007669"/>
    <property type="project" value="InterPro"/>
</dbReference>
<evidence type="ECO:0000256" key="11">
    <source>
        <dbReference type="SAM" id="Phobius"/>
    </source>
</evidence>
<keyword evidence="3" id="KW-0813">Transport</keyword>
<feature type="region of interest" description="Disordered" evidence="10">
    <location>
        <begin position="53"/>
        <end position="98"/>
    </location>
</feature>
<feature type="domain" description="TonB C-terminal" evidence="12">
    <location>
        <begin position="128"/>
        <end position="219"/>
    </location>
</feature>
<dbReference type="eggNOG" id="COG0810">
    <property type="taxonomic scope" value="Bacteria"/>
</dbReference>
<dbReference type="Pfam" id="PF03544">
    <property type="entry name" value="TonB_C"/>
    <property type="match status" value="1"/>
</dbReference>
<keyword evidence="7" id="KW-0653">Protein transport</keyword>
<dbReference type="GO" id="GO:0015031">
    <property type="term" value="P:protein transport"/>
    <property type="evidence" value="ECO:0007669"/>
    <property type="project" value="UniProtKB-KW"/>
</dbReference>
<accession>Q30ZE3</accession>
<keyword evidence="9 11" id="KW-0472">Membrane</keyword>
<dbReference type="InterPro" id="IPR051045">
    <property type="entry name" value="TonB-dependent_transducer"/>
</dbReference>
<dbReference type="GO" id="GO:0015891">
    <property type="term" value="P:siderophore transport"/>
    <property type="evidence" value="ECO:0007669"/>
    <property type="project" value="InterPro"/>
</dbReference>
<feature type="compositionally biased region" description="Polar residues" evidence="10">
    <location>
        <begin position="80"/>
        <end position="89"/>
    </location>
</feature>
<dbReference type="PANTHER" id="PTHR33446">
    <property type="entry name" value="PROTEIN TONB-RELATED"/>
    <property type="match status" value="1"/>
</dbReference>
<evidence type="ECO:0000256" key="6">
    <source>
        <dbReference type="ARBA" id="ARBA00022692"/>
    </source>
</evidence>
<feature type="compositionally biased region" description="Basic and acidic residues" evidence="10">
    <location>
        <begin position="61"/>
        <end position="78"/>
    </location>
</feature>
<dbReference type="STRING" id="207559.Dde_2156"/>
<dbReference type="EMBL" id="CP000112">
    <property type="protein sequence ID" value="ABB38953.1"/>
    <property type="molecule type" value="Genomic_DNA"/>
</dbReference>
<dbReference type="InterPro" id="IPR037682">
    <property type="entry name" value="TonB_C"/>
</dbReference>
<dbReference type="InterPro" id="IPR003538">
    <property type="entry name" value="TonB"/>
</dbReference>
<dbReference type="PANTHER" id="PTHR33446:SF2">
    <property type="entry name" value="PROTEIN TONB"/>
    <property type="match status" value="1"/>
</dbReference>
<feature type="transmembrane region" description="Helical" evidence="11">
    <location>
        <begin position="12"/>
        <end position="33"/>
    </location>
</feature>
<dbReference type="PRINTS" id="PR01374">
    <property type="entry name" value="TONBPROTEIN"/>
</dbReference>
<keyword evidence="8 11" id="KW-1133">Transmembrane helix</keyword>
<dbReference type="GO" id="GO:0030288">
    <property type="term" value="C:outer membrane-bounded periplasmic space"/>
    <property type="evidence" value="ECO:0007669"/>
    <property type="project" value="InterPro"/>
</dbReference>
<keyword evidence="5" id="KW-0997">Cell inner membrane</keyword>
<dbReference type="KEGG" id="dde:Dde_2156"/>
<dbReference type="AlphaFoldDB" id="Q30ZE3"/>
<dbReference type="SUPFAM" id="SSF74653">
    <property type="entry name" value="TolA/TonB C-terminal domain"/>
    <property type="match status" value="1"/>
</dbReference>
<dbReference type="Proteomes" id="UP000002710">
    <property type="component" value="Chromosome"/>
</dbReference>
<comment type="subcellular location">
    <subcellularLocation>
        <location evidence="1">Cell inner membrane</location>
        <topology evidence="1">Single-pass membrane protein</topology>
        <orientation evidence="1">Periplasmic side</orientation>
    </subcellularLocation>
</comment>
<keyword evidence="6 11" id="KW-0812">Transmembrane</keyword>
<protein>
    <submittedName>
        <fullName evidence="13">TonB family protein</fullName>
    </submittedName>
</protein>
<comment type="similarity">
    <text evidence="2">Belongs to the TonB family.</text>
</comment>
<evidence type="ECO:0000259" key="12">
    <source>
        <dbReference type="PROSITE" id="PS52015"/>
    </source>
</evidence>
<keyword evidence="14" id="KW-1185">Reference proteome</keyword>
<dbReference type="HOGENOM" id="CLU_108529_2_0_7"/>
<evidence type="ECO:0000313" key="14">
    <source>
        <dbReference type="Proteomes" id="UP000002710"/>
    </source>
</evidence>
<dbReference type="GO" id="GO:0055085">
    <property type="term" value="P:transmembrane transport"/>
    <property type="evidence" value="ECO:0007669"/>
    <property type="project" value="InterPro"/>
</dbReference>
<keyword evidence="4" id="KW-1003">Cell membrane</keyword>
<name>Q30ZE3_OLEA2</name>
<gene>
    <name evidence="13" type="ordered locus">Dde_2156</name>
</gene>
<evidence type="ECO:0000256" key="1">
    <source>
        <dbReference type="ARBA" id="ARBA00004383"/>
    </source>
</evidence>